<feature type="non-terminal residue" evidence="2">
    <location>
        <position position="258"/>
    </location>
</feature>
<dbReference type="InterPro" id="IPR006669">
    <property type="entry name" value="MgtE_transporter"/>
</dbReference>
<dbReference type="InterPro" id="IPR038076">
    <property type="entry name" value="MgtE_N_sf"/>
</dbReference>
<dbReference type="SMART" id="SM00924">
    <property type="entry name" value="MgtE_N"/>
    <property type="match status" value="1"/>
</dbReference>
<dbReference type="Gene3D" id="1.25.60.10">
    <property type="entry name" value="MgtE N-terminal domain-like"/>
    <property type="match status" value="1"/>
</dbReference>
<gene>
    <name evidence="2" type="ORF">METZ01_LOCUS399574</name>
</gene>
<feature type="domain" description="CBS" evidence="1">
    <location>
        <begin position="211"/>
        <end position="258"/>
    </location>
</feature>
<dbReference type="PROSITE" id="PS51371">
    <property type="entry name" value="CBS"/>
    <property type="match status" value="1"/>
</dbReference>
<dbReference type="GO" id="GO:0016020">
    <property type="term" value="C:membrane"/>
    <property type="evidence" value="ECO:0007669"/>
    <property type="project" value="InterPro"/>
</dbReference>
<dbReference type="PANTHER" id="PTHR43773:SF1">
    <property type="entry name" value="MAGNESIUM TRANSPORTER MGTE"/>
    <property type="match status" value="1"/>
</dbReference>
<dbReference type="CDD" id="cd04606">
    <property type="entry name" value="CBS_pair_Mg_transporter"/>
    <property type="match status" value="1"/>
</dbReference>
<dbReference type="SUPFAM" id="SSF158791">
    <property type="entry name" value="MgtE N-terminal domain-like"/>
    <property type="match status" value="1"/>
</dbReference>
<organism evidence="2">
    <name type="scientific">marine metagenome</name>
    <dbReference type="NCBI Taxonomy" id="408172"/>
    <lineage>
        <taxon>unclassified sequences</taxon>
        <taxon>metagenomes</taxon>
        <taxon>ecological metagenomes</taxon>
    </lineage>
</organism>
<dbReference type="AlphaFoldDB" id="A0A382VJZ7"/>
<sequence>MKQEKIKTELKVKEETLVKLKINLEEDNFEELQLLLKELHNADIAEIIKELDSELRVILIKQIKNIFDPEILTYLSESLREEIINFLDIKKLAANAKALDTDDALDLVEDLEETDQSTFLENINESERKFIEEGLNYPEDTAGRLMQRQFVALDSSLNVGEAIDFLRSNKDNLPEDFYEIYLVNNLKNILGIVPLGRLMGSKRQIKLKNIKNKKTRSVNVNMDQEEVAFLFNKYGLVSVPVLDDSNTLIGTITVDDVV</sequence>
<dbReference type="SUPFAM" id="SSF54631">
    <property type="entry name" value="CBS-domain pair"/>
    <property type="match status" value="1"/>
</dbReference>
<reference evidence="2" key="1">
    <citation type="submission" date="2018-05" db="EMBL/GenBank/DDBJ databases">
        <authorList>
            <person name="Lanie J.A."/>
            <person name="Ng W.-L."/>
            <person name="Kazmierczak K.M."/>
            <person name="Andrzejewski T.M."/>
            <person name="Davidsen T.M."/>
            <person name="Wayne K.J."/>
            <person name="Tettelin H."/>
            <person name="Glass J.I."/>
            <person name="Rusch D."/>
            <person name="Podicherti R."/>
            <person name="Tsui H.-C.T."/>
            <person name="Winkler M.E."/>
        </authorList>
    </citation>
    <scope>NUCLEOTIDE SEQUENCE</scope>
</reference>
<evidence type="ECO:0000313" key="2">
    <source>
        <dbReference type="EMBL" id="SVD46720.1"/>
    </source>
</evidence>
<dbReference type="EMBL" id="UINC01152504">
    <property type="protein sequence ID" value="SVD46720.1"/>
    <property type="molecule type" value="Genomic_DNA"/>
</dbReference>
<name>A0A382VJZ7_9ZZZZ</name>
<dbReference type="InterPro" id="IPR006668">
    <property type="entry name" value="Mg_transptr_MgtE_intracell_dom"/>
</dbReference>
<dbReference type="InterPro" id="IPR046342">
    <property type="entry name" value="CBS_dom_sf"/>
</dbReference>
<proteinExistence type="predicted"/>
<dbReference type="Pfam" id="PF00571">
    <property type="entry name" value="CBS"/>
    <property type="match status" value="1"/>
</dbReference>
<dbReference type="GO" id="GO:0015095">
    <property type="term" value="F:magnesium ion transmembrane transporter activity"/>
    <property type="evidence" value="ECO:0007669"/>
    <property type="project" value="InterPro"/>
</dbReference>
<dbReference type="Gene3D" id="3.10.580.10">
    <property type="entry name" value="CBS-domain"/>
    <property type="match status" value="1"/>
</dbReference>
<evidence type="ECO:0000259" key="1">
    <source>
        <dbReference type="PROSITE" id="PS51371"/>
    </source>
</evidence>
<accession>A0A382VJZ7</accession>
<dbReference type="InterPro" id="IPR000644">
    <property type="entry name" value="CBS_dom"/>
</dbReference>
<dbReference type="Pfam" id="PF03448">
    <property type="entry name" value="MgtE_N"/>
    <property type="match status" value="1"/>
</dbReference>
<dbReference type="PANTHER" id="PTHR43773">
    <property type="entry name" value="MAGNESIUM TRANSPORTER MGTE"/>
    <property type="match status" value="1"/>
</dbReference>
<protein>
    <recommendedName>
        <fullName evidence="1">CBS domain-containing protein</fullName>
    </recommendedName>
</protein>